<protein>
    <submittedName>
        <fullName evidence="3">GNAT family N-acetyltransferase</fullName>
    </submittedName>
</protein>
<evidence type="ECO:0000256" key="1">
    <source>
        <dbReference type="SAM" id="MobiDB-lite"/>
    </source>
</evidence>
<keyword evidence="4" id="KW-1185">Reference proteome</keyword>
<dbReference type="InterPro" id="IPR013653">
    <property type="entry name" value="GCN5-like_dom"/>
</dbReference>
<evidence type="ECO:0000313" key="3">
    <source>
        <dbReference type="EMBL" id="TQF05484.1"/>
    </source>
</evidence>
<reference evidence="3 4" key="1">
    <citation type="submission" date="2019-06" db="EMBL/GenBank/DDBJ databases">
        <title>Description of Kitasatospora acidophila sp. nov. isolated from pine grove soil, and reclassification of Streptomyces novaecaesareae to Kitasatospora novaeceasareae comb. nov.</title>
        <authorList>
            <person name="Kim M.J."/>
        </authorList>
    </citation>
    <scope>NUCLEOTIDE SEQUENCE [LARGE SCALE GENOMIC DNA]</scope>
    <source>
        <strain evidence="3 4">MMS16-CNU292</strain>
    </source>
</reference>
<organism evidence="3 4">
    <name type="scientific">Kitasatospora acidiphila</name>
    <dbReference type="NCBI Taxonomy" id="2567942"/>
    <lineage>
        <taxon>Bacteria</taxon>
        <taxon>Bacillati</taxon>
        <taxon>Actinomycetota</taxon>
        <taxon>Actinomycetes</taxon>
        <taxon>Kitasatosporales</taxon>
        <taxon>Streptomycetaceae</taxon>
        <taxon>Kitasatospora</taxon>
    </lineage>
</organism>
<feature type="compositionally biased region" description="Low complexity" evidence="1">
    <location>
        <begin position="158"/>
        <end position="172"/>
    </location>
</feature>
<gene>
    <name evidence="3" type="ORF">E6W39_28685</name>
</gene>
<dbReference type="Gene3D" id="3.40.630.30">
    <property type="match status" value="1"/>
</dbReference>
<dbReference type="EMBL" id="VIGB01000003">
    <property type="protein sequence ID" value="TQF05484.1"/>
    <property type="molecule type" value="Genomic_DNA"/>
</dbReference>
<dbReference type="InterPro" id="IPR016181">
    <property type="entry name" value="Acyl_CoA_acyltransferase"/>
</dbReference>
<feature type="domain" description="N-acetyltransferase" evidence="2">
    <location>
        <begin position="5"/>
        <end position="157"/>
    </location>
</feature>
<dbReference type="OrthoDB" id="3526335at2"/>
<proteinExistence type="predicted"/>
<dbReference type="AlphaFoldDB" id="A0A540WAQ9"/>
<evidence type="ECO:0000313" key="4">
    <source>
        <dbReference type="Proteomes" id="UP000319103"/>
    </source>
</evidence>
<dbReference type="InterPro" id="IPR000182">
    <property type="entry name" value="GNAT_dom"/>
</dbReference>
<evidence type="ECO:0000259" key="2">
    <source>
        <dbReference type="PROSITE" id="PS51186"/>
    </source>
</evidence>
<comment type="caution">
    <text evidence="3">The sequence shown here is derived from an EMBL/GenBank/DDBJ whole genome shotgun (WGS) entry which is preliminary data.</text>
</comment>
<dbReference type="CDD" id="cd04301">
    <property type="entry name" value="NAT_SF"/>
    <property type="match status" value="1"/>
</dbReference>
<sequence>MMINPELHELTPANLDAACAIAVRPDQQHLVDPVVKSLAEAYVHPAGVAWPRLIVDDGRPVGFLMAFLDIDFAGDGTGRDIRSGLWRLNIAGDQQGRGYGRFAVEAVAAEIRRRGGSKLVVTWHPGDDGPEGFYLGLGFRKTGEMSGEEVVGELELVSSSRGSAEAASSAAREAVRRQ</sequence>
<accession>A0A540WAQ9</accession>
<keyword evidence="3" id="KW-0808">Transferase</keyword>
<dbReference type="PROSITE" id="PS51186">
    <property type="entry name" value="GNAT"/>
    <property type="match status" value="1"/>
</dbReference>
<feature type="region of interest" description="Disordered" evidence="1">
    <location>
        <begin position="158"/>
        <end position="178"/>
    </location>
</feature>
<dbReference type="RefSeq" id="WP_141635958.1">
    <property type="nucleotide sequence ID" value="NZ_VIGB01000003.1"/>
</dbReference>
<dbReference type="Proteomes" id="UP000319103">
    <property type="component" value="Unassembled WGS sequence"/>
</dbReference>
<dbReference type="Pfam" id="PF08445">
    <property type="entry name" value="FR47"/>
    <property type="match status" value="1"/>
</dbReference>
<dbReference type="GO" id="GO:0016747">
    <property type="term" value="F:acyltransferase activity, transferring groups other than amino-acyl groups"/>
    <property type="evidence" value="ECO:0007669"/>
    <property type="project" value="InterPro"/>
</dbReference>
<dbReference type="SUPFAM" id="SSF55729">
    <property type="entry name" value="Acyl-CoA N-acyltransferases (Nat)"/>
    <property type="match status" value="1"/>
</dbReference>
<name>A0A540WAQ9_9ACTN</name>